<name>A0A6J7XFL6_9CAUD</name>
<proteinExistence type="predicted"/>
<reference evidence="2" key="1">
    <citation type="submission" date="2020-05" db="EMBL/GenBank/DDBJ databases">
        <authorList>
            <person name="Chiriac C."/>
            <person name="Salcher M."/>
            <person name="Ghai R."/>
            <person name="Kavagutti S V."/>
        </authorList>
    </citation>
    <scope>NUCLEOTIDE SEQUENCE</scope>
</reference>
<dbReference type="EMBL" id="LR798389">
    <property type="protein sequence ID" value="CAB5228643.1"/>
    <property type="molecule type" value="Genomic_DNA"/>
</dbReference>
<accession>A0A6J7XFL6</accession>
<protein>
    <submittedName>
        <fullName evidence="2">Uncharacterized protein</fullName>
    </submittedName>
</protein>
<evidence type="ECO:0000256" key="1">
    <source>
        <dbReference type="SAM" id="MobiDB-lite"/>
    </source>
</evidence>
<organism evidence="2">
    <name type="scientific">uncultured Caudovirales phage</name>
    <dbReference type="NCBI Taxonomy" id="2100421"/>
    <lineage>
        <taxon>Viruses</taxon>
        <taxon>Duplodnaviria</taxon>
        <taxon>Heunggongvirae</taxon>
        <taxon>Uroviricota</taxon>
        <taxon>Caudoviricetes</taxon>
        <taxon>Peduoviridae</taxon>
        <taxon>Maltschvirus</taxon>
        <taxon>Maltschvirus maltsch</taxon>
    </lineage>
</organism>
<sequence>MLDSDVSNADAHLHVDFYEYDRDPHKGQPFVRIMVPGDKTNVIDQPVRDHHKKRFPRQWLAYQMKDQIDTPLIGTPLEKWNDEQPDAFDEIQMREMQILKFQTVEQIATASDAQLQRVGMGAAGLRERARGYLTGMNTSQAAKDLEQTRKELDELKAQMAELLGQRKPLGRPRKEDVNVKYDAATGDAGHQ</sequence>
<feature type="region of interest" description="Disordered" evidence="1">
    <location>
        <begin position="163"/>
        <end position="191"/>
    </location>
</feature>
<gene>
    <name evidence="2" type="ORF">UFOVP1545_10</name>
</gene>
<evidence type="ECO:0000313" key="2">
    <source>
        <dbReference type="EMBL" id="CAB5228643.1"/>
    </source>
</evidence>